<gene>
    <name evidence="3" type="ORF">A3B13_00805</name>
</gene>
<name>A0A1G2CH67_9BACT</name>
<keyword evidence="2" id="KW-0472">Membrane</keyword>
<dbReference type="EMBL" id="MHKZ01000013">
    <property type="protein sequence ID" value="OGZ00754.1"/>
    <property type="molecule type" value="Genomic_DNA"/>
</dbReference>
<evidence type="ECO:0000256" key="1">
    <source>
        <dbReference type="SAM" id="Coils"/>
    </source>
</evidence>
<feature type="coiled-coil region" evidence="1">
    <location>
        <begin position="104"/>
        <end position="138"/>
    </location>
</feature>
<evidence type="ECO:0000313" key="4">
    <source>
        <dbReference type="Proteomes" id="UP000176287"/>
    </source>
</evidence>
<keyword evidence="1" id="KW-0175">Coiled coil</keyword>
<evidence type="ECO:0000256" key="2">
    <source>
        <dbReference type="SAM" id="Phobius"/>
    </source>
</evidence>
<reference evidence="3 4" key="1">
    <citation type="journal article" date="2016" name="Nat. Commun.">
        <title>Thousands of microbial genomes shed light on interconnected biogeochemical processes in an aquifer system.</title>
        <authorList>
            <person name="Anantharaman K."/>
            <person name="Brown C.T."/>
            <person name="Hug L.A."/>
            <person name="Sharon I."/>
            <person name="Castelle C.J."/>
            <person name="Probst A.J."/>
            <person name="Thomas B.C."/>
            <person name="Singh A."/>
            <person name="Wilkins M.J."/>
            <person name="Karaoz U."/>
            <person name="Brodie E.L."/>
            <person name="Williams K.H."/>
            <person name="Hubbard S.S."/>
            <person name="Banfield J.F."/>
        </authorList>
    </citation>
    <scope>NUCLEOTIDE SEQUENCE [LARGE SCALE GENOMIC DNA]</scope>
</reference>
<evidence type="ECO:0000313" key="3">
    <source>
        <dbReference type="EMBL" id="OGZ00754.1"/>
    </source>
</evidence>
<accession>A0A1G2CH67</accession>
<comment type="caution">
    <text evidence="3">The sequence shown here is derived from an EMBL/GenBank/DDBJ whole genome shotgun (WGS) entry which is preliminary data.</text>
</comment>
<keyword evidence="2" id="KW-1133">Transmembrane helix</keyword>
<feature type="transmembrane region" description="Helical" evidence="2">
    <location>
        <begin position="67"/>
        <end position="88"/>
    </location>
</feature>
<feature type="transmembrane region" description="Helical" evidence="2">
    <location>
        <begin position="20"/>
        <end position="38"/>
    </location>
</feature>
<dbReference type="Proteomes" id="UP000176287">
    <property type="component" value="Unassembled WGS sequence"/>
</dbReference>
<proteinExistence type="predicted"/>
<protein>
    <submittedName>
        <fullName evidence="3">Uncharacterized protein</fullName>
    </submittedName>
</protein>
<keyword evidence="2" id="KW-0812">Transmembrane</keyword>
<sequence length="139" mass="15819">MGFFDKLEDKIRFWFSHYPIFYGFIGGIGAVLFWRGVWHTADYISLYFLNQTGVVSTTDFGSIWDGLISFVIGSVLLLITGLFVSNFIGNEIIISGLRGERKLAEKTEKEVRTETGAIAEIREEIKKISKTVEEIKNKK</sequence>
<dbReference type="AlphaFoldDB" id="A0A1G2CH67"/>
<organism evidence="3 4">
    <name type="scientific">Candidatus Liptonbacteria bacterium RIFCSPLOWO2_01_FULL_45_15</name>
    <dbReference type="NCBI Taxonomy" id="1798649"/>
    <lineage>
        <taxon>Bacteria</taxon>
        <taxon>Candidatus Liptoniibacteriota</taxon>
    </lineage>
</organism>